<protein>
    <submittedName>
        <fullName evidence="2">Uncharacterized protein</fullName>
    </submittedName>
</protein>
<organism evidence="2">
    <name type="scientific">Siphoviridae sp. ctbgC51</name>
    <dbReference type="NCBI Taxonomy" id="2827901"/>
    <lineage>
        <taxon>Viruses</taxon>
        <taxon>Duplodnaviria</taxon>
        <taxon>Heunggongvirae</taxon>
        <taxon>Uroviricota</taxon>
        <taxon>Caudoviricetes</taxon>
    </lineage>
</organism>
<dbReference type="EMBL" id="BK032817">
    <property type="protein sequence ID" value="DAF61789.1"/>
    <property type="molecule type" value="Genomic_DNA"/>
</dbReference>
<accession>A0A8S5TEP1</accession>
<evidence type="ECO:0000256" key="1">
    <source>
        <dbReference type="SAM" id="MobiDB-lite"/>
    </source>
</evidence>
<feature type="region of interest" description="Disordered" evidence="1">
    <location>
        <begin position="1"/>
        <end position="24"/>
    </location>
</feature>
<proteinExistence type="predicted"/>
<reference evidence="2" key="1">
    <citation type="journal article" date="2021" name="Proc. Natl. Acad. Sci. U.S.A.">
        <title>A Catalog of Tens of Thousands of Viruses from Human Metagenomes Reveals Hidden Associations with Chronic Diseases.</title>
        <authorList>
            <person name="Tisza M.J."/>
            <person name="Buck C.B."/>
        </authorList>
    </citation>
    <scope>NUCLEOTIDE SEQUENCE</scope>
    <source>
        <strain evidence="2">CtbgC51</strain>
    </source>
</reference>
<evidence type="ECO:0000313" key="2">
    <source>
        <dbReference type="EMBL" id="DAF61789.1"/>
    </source>
</evidence>
<feature type="compositionally biased region" description="Basic and acidic residues" evidence="1">
    <location>
        <begin position="7"/>
        <end position="17"/>
    </location>
</feature>
<sequence length="43" mass="4913">MYLRRKSGVEEPKRATDTVKSAGSPLLFCTERRQRNGSTERTV</sequence>
<name>A0A8S5TEP1_9CAUD</name>